<dbReference type="Gene3D" id="3.60.60.10">
    <property type="entry name" value="Penicillin V Acylase, Chain A"/>
    <property type="match status" value="1"/>
</dbReference>
<keyword evidence="3" id="KW-1185">Reference proteome</keyword>
<name>A0ABS7GDM4_9BACT</name>
<evidence type="ECO:0000256" key="1">
    <source>
        <dbReference type="SAM" id="Phobius"/>
    </source>
</evidence>
<keyword evidence="1" id="KW-0472">Membrane</keyword>
<comment type="caution">
    <text evidence="2">The sequence shown here is derived from an EMBL/GenBank/DDBJ whole genome shotgun (WGS) entry which is preliminary data.</text>
</comment>
<keyword evidence="1" id="KW-1133">Transmembrane helix</keyword>
<dbReference type="EMBL" id="JAICCF010000002">
    <property type="protein sequence ID" value="MBW8684613.1"/>
    <property type="molecule type" value="Genomic_DNA"/>
</dbReference>
<dbReference type="RefSeq" id="WP_220249831.1">
    <property type="nucleotide sequence ID" value="NZ_JAICCF010000002.1"/>
</dbReference>
<accession>A0ABS7GDM4</accession>
<keyword evidence="1" id="KW-0812">Transmembrane</keyword>
<dbReference type="SUPFAM" id="SSF56235">
    <property type="entry name" value="N-terminal nucleophile aminohydrolases (Ntn hydrolases)"/>
    <property type="match status" value="1"/>
</dbReference>
<feature type="transmembrane region" description="Helical" evidence="1">
    <location>
        <begin position="296"/>
        <end position="316"/>
    </location>
</feature>
<evidence type="ECO:0000313" key="2">
    <source>
        <dbReference type="EMBL" id="MBW8684613.1"/>
    </source>
</evidence>
<protein>
    <submittedName>
        <fullName evidence="2">Uncharacterized protein</fullName>
    </submittedName>
</protein>
<sequence length="399" mass="45781">MFKMTLYGKTMTGNNEDAWRVNSRLWFEPAGNGTYGAAYVGHDNGFPQGGFNEAGLTYDGFTVPARALQAVTGKEQIKEPGAFLKSLMQHCRTIADVQSLADRYDRSIFRNGVFMFVDSSGRYLIMEADTLISGDDPTYVMSNFYPSTVTDMNAVPIGRYQRGRQFLHNRQDTTLTFCKDVMHAMHECRTRIGDGTTYTTVFDCQRKIIYLYFYHDYTVVRPYYLEKELQKGNHMITMPEVFPENQEYQRFLEFKTPFNSAVLMGSTWGIIGVLVLFTVYWLYYNVFRRRNRLAGYMIWLMAALNIGLGAYLFLLLQEQSVFYSDTPYYVEGKTVINVLSNTPLALLVLIIPVGVGNVQVVNTTAVSMWAKRFFTFNTIVYLIALLLFAYWGLLCIIQN</sequence>
<gene>
    <name evidence="2" type="ORF">K1Y79_09745</name>
</gene>
<feature type="transmembrane region" description="Helical" evidence="1">
    <location>
        <begin position="373"/>
        <end position="393"/>
    </location>
</feature>
<organism evidence="2 3">
    <name type="scientific">Chitinophaga rhizophila</name>
    <dbReference type="NCBI Taxonomy" id="2866212"/>
    <lineage>
        <taxon>Bacteria</taxon>
        <taxon>Pseudomonadati</taxon>
        <taxon>Bacteroidota</taxon>
        <taxon>Chitinophagia</taxon>
        <taxon>Chitinophagales</taxon>
        <taxon>Chitinophagaceae</taxon>
        <taxon>Chitinophaga</taxon>
    </lineage>
</organism>
<reference evidence="2 3" key="1">
    <citation type="submission" date="2021-08" db="EMBL/GenBank/DDBJ databases">
        <title>The genome sequence of Chitinophaga sp. B61.</title>
        <authorList>
            <person name="Zhang X."/>
        </authorList>
    </citation>
    <scope>NUCLEOTIDE SEQUENCE [LARGE SCALE GENOMIC DNA]</scope>
    <source>
        <strain evidence="2 3">B61</strain>
    </source>
</reference>
<dbReference type="Proteomes" id="UP000812961">
    <property type="component" value="Unassembled WGS sequence"/>
</dbReference>
<feature type="transmembrane region" description="Helical" evidence="1">
    <location>
        <begin position="336"/>
        <end position="361"/>
    </location>
</feature>
<proteinExistence type="predicted"/>
<evidence type="ECO:0000313" key="3">
    <source>
        <dbReference type="Proteomes" id="UP000812961"/>
    </source>
</evidence>
<feature type="transmembrane region" description="Helical" evidence="1">
    <location>
        <begin position="261"/>
        <end position="284"/>
    </location>
</feature>
<dbReference type="InterPro" id="IPR029055">
    <property type="entry name" value="Ntn_hydrolases_N"/>
</dbReference>